<evidence type="ECO:0008006" key="4">
    <source>
        <dbReference type="Google" id="ProtNLM"/>
    </source>
</evidence>
<dbReference type="Gene3D" id="3.20.20.80">
    <property type="entry name" value="Glycosidases"/>
    <property type="match status" value="1"/>
</dbReference>
<feature type="chain" id="PRO_5047067826" description="Glycoside hydrolase family 2 catalytic domain-containing protein" evidence="1">
    <location>
        <begin position="18"/>
        <end position="437"/>
    </location>
</feature>
<dbReference type="RefSeq" id="WP_377005897.1">
    <property type="nucleotide sequence ID" value="NZ_JBHSGG010000049.1"/>
</dbReference>
<evidence type="ECO:0000313" key="2">
    <source>
        <dbReference type="EMBL" id="MFC4729717.1"/>
    </source>
</evidence>
<dbReference type="Gene3D" id="2.60.40.10">
    <property type="entry name" value="Immunoglobulins"/>
    <property type="match status" value="1"/>
</dbReference>
<evidence type="ECO:0000256" key="1">
    <source>
        <dbReference type="SAM" id="SignalP"/>
    </source>
</evidence>
<sequence length="437" mass="47379">MSLLFVALALCAPVAFAVPTAATPESAPSVVRLAQDDDGAWRLLVDGAPFYVKGAGGTSRMEELAARGGNSIRTWGPGATVEETRALLDTAQRLGLRVAMGIEVARERHGFDYDDPAAVAAQLERIRGEVMAYRDHPALLVWVAGNELNLESTNPAVWDAVEGIVRMIHEVDPNHPVMTTLAGFDPALIAEIKARAPSLDLLGIQLYGDLDTLPAKLAASDWTGPYVVTEWGPTGHWESPLTQWGAAVEDTATRKAELLVERYRGTIAADRRQGLGSYVFLWGQKQERTPTWYGLFLPTGEATPRVDAMQYLWTGEWPSNRSPQVGLPTLDGRTATESVTLHPGRTYTARIEAIDPDGDPLTFRWRVLEESTATSVGGDPEEVPPDVAVRFTETAPGTVELTAPAQPGHYRLFVEAHDGQGHAAYANVPFRVQGDSP</sequence>
<organism evidence="2 3">
    <name type="scientific">Coralloluteibacterium thermophilum</name>
    <dbReference type="NCBI Taxonomy" id="2707049"/>
    <lineage>
        <taxon>Bacteria</taxon>
        <taxon>Pseudomonadati</taxon>
        <taxon>Pseudomonadota</taxon>
        <taxon>Gammaproteobacteria</taxon>
        <taxon>Lysobacterales</taxon>
        <taxon>Lysobacteraceae</taxon>
        <taxon>Coralloluteibacterium</taxon>
    </lineage>
</organism>
<dbReference type="InterPro" id="IPR017853">
    <property type="entry name" value="GH"/>
</dbReference>
<protein>
    <recommendedName>
        <fullName evidence="4">Glycoside hydrolase family 2 catalytic domain-containing protein</fullName>
    </recommendedName>
</protein>
<keyword evidence="1" id="KW-0732">Signal</keyword>
<comment type="caution">
    <text evidence="2">The sequence shown here is derived from an EMBL/GenBank/DDBJ whole genome shotgun (WGS) entry which is preliminary data.</text>
</comment>
<gene>
    <name evidence="2" type="ORF">ACFO3Q_16225</name>
</gene>
<feature type="signal peptide" evidence="1">
    <location>
        <begin position="1"/>
        <end position="17"/>
    </location>
</feature>
<reference evidence="3" key="1">
    <citation type="journal article" date="2019" name="Int. J. Syst. Evol. Microbiol.">
        <title>The Global Catalogue of Microorganisms (GCM) 10K type strain sequencing project: providing services to taxonomists for standard genome sequencing and annotation.</title>
        <authorList>
            <consortium name="The Broad Institute Genomics Platform"/>
            <consortium name="The Broad Institute Genome Sequencing Center for Infectious Disease"/>
            <person name="Wu L."/>
            <person name="Ma J."/>
        </authorList>
    </citation>
    <scope>NUCLEOTIDE SEQUENCE [LARGE SCALE GENOMIC DNA]</scope>
    <source>
        <strain evidence="3">CGMCC 1.13574</strain>
    </source>
</reference>
<keyword evidence="3" id="KW-1185">Reference proteome</keyword>
<dbReference type="InterPro" id="IPR013783">
    <property type="entry name" value="Ig-like_fold"/>
</dbReference>
<proteinExistence type="predicted"/>
<accession>A0ABV9NMX6</accession>
<evidence type="ECO:0000313" key="3">
    <source>
        <dbReference type="Proteomes" id="UP001595892"/>
    </source>
</evidence>
<dbReference type="Proteomes" id="UP001595892">
    <property type="component" value="Unassembled WGS sequence"/>
</dbReference>
<dbReference type="EMBL" id="JBHSGG010000049">
    <property type="protein sequence ID" value="MFC4729717.1"/>
    <property type="molecule type" value="Genomic_DNA"/>
</dbReference>
<dbReference type="SUPFAM" id="SSF51445">
    <property type="entry name" value="(Trans)glycosidases"/>
    <property type="match status" value="1"/>
</dbReference>
<name>A0ABV9NMX6_9GAMM</name>